<sequence length="258" mass="30288">MANDPDDIDPELVGQPAGYGKPPYEHRWPKGYCPNPTGRPRKKQTMAHSAPLNEFQQRMLKEARKVITEIDGTPFTNLDKLLLELRTSNRPEDRKLLLKFCEEALKADHEWRSNAVKDLIAYKEYWGPIFMRRRMLGQKLPEVYPDPNDIKIISATEFRFIGPVTAEEAALWNYIDKQRSAFFMVADELIEAAGLYNPLERDFQRYLKVRRQFYRFNRRLPADFKKKHPAKFPAFKPPAEPPEWYRGDDEWADPESGE</sequence>
<feature type="region of interest" description="Disordered" evidence="1">
    <location>
        <begin position="228"/>
        <end position="258"/>
    </location>
</feature>
<evidence type="ECO:0000313" key="3">
    <source>
        <dbReference type="Proteomes" id="UP000321172"/>
    </source>
</evidence>
<proteinExistence type="predicted"/>
<evidence type="ECO:0008006" key="4">
    <source>
        <dbReference type="Google" id="ProtNLM"/>
    </source>
</evidence>
<accession>A0A5B8S3C9</accession>
<dbReference type="EMBL" id="CP042345">
    <property type="protein sequence ID" value="QEA15628.1"/>
    <property type="molecule type" value="Genomic_DNA"/>
</dbReference>
<dbReference type="Proteomes" id="UP000321172">
    <property type="component" value="Chromosome"/>
</dbReference>
<keyword evidence="3" id="KW-1185">Reference proteome</keyword>
<name>A0A5B8S3C9_9SPHN</name>
<organism evidence="2 3">
    <name type="scientific">Novosphingobium ginsenosidimutans</name>
    <dbReference type="NCBI Taxonomy" id="1176536"/>
    <lineage>
        <taxon>Bacteria</taxon>
        <taxon>Pseudomonadati</taxon>
        <taxon>Pseudomonadota</taxon>
        <taxon>Alphaproteobacteria</taxon>
        <taxon>Sphingomonadales</taxon>
        <taxon>Sphingomonadaceae</taxon>
        <taxon>Novosphingobium</taxon>
    </lineage>
</organism>
<dbReference type="RefSeq" id="WP_147089606.1">
    <property type="nucleotide sequence ID" value="NZ_BAABJD010000001.1"/>
</dbReference>
<feature type="compositionally biased region" description="Acidic residues" evidence="1">
    <location>
        <begin position="1"/>
        <end position="10"/>
    </location>
</feature>
<feature type="region of interest" description="Disordered" evidence="1">
    <location>
        <begin position="1"/>
        <end position="43"/>
    </location>
</feature>
<evidence type="ECO:0000256" key="1">
    <source>
        <dbReference type="SAM" id="MobiDB-lite"/>
    </source>
</evidence>
<evidence type="ECO:0000313" key="2">
    <source>
        <dbReference type="EMBL" id="QEA15628.1"/>
    </source>
</evidence>
<dbReference type="OrthoDB" id="2086138at2"/>
<gene>
    <name evidence="2" type="ORF">FRF71_05475</name>
</gene>
<reference evidence="2 3" key="1">
    <citation type="journal article" date="2013" name="J. Microbiol. Biotechnol.">
        <title>Novosphingobium ginsenosidimutans sp. nov., with the ability to convert ginsenoside.</title>
        <authorList>
            <person name="Kim J.K."/>
            <person name="He D."/>
            <person name="Liu Q.M."/>
            <person name="Park H.Y."/>
            <person name="Jung M.S."/>
            <person name="Yoon M.H."/>
            <person name="Kim S.C."/>
            <person name="Im W.T."/>
        </authorList>
    </citation>
    <scope>NUCLEOTIDE SEQUENCE [LARGE SCALE GENOMIC DNA]</scope>
    <source>
        <strain evidence="2 3">FW-6</strain>
    </source>
</reference>
<dbReference type="AlphaFoldDB" id="A0A5B8S3C9"/>
<dbReference type="KEGG" id="ngf:FRF71_05475"/>
<protein>
    <recommendedName>
        <fullName evidence="4">DUF5681 domain-containing protein</fullName>
    </recommendedName>
</protein>